<comment type="similarity">
    <text evidence="2">Belongs to the bacterial flagellin family.</text>
</comment>
<comment type="subcellular location">
    <subcellularLocation>
        <location evidence="1">Bacterial flagellum</location>
    </subcellularLocation>
</comment>
<dbReference type="InterPro" id="IPR046358">
    <property type="entry name" value="Flagellin_C"/>
</dbReference>
<evidence type="ECO:0000256" key="1">
    <source>
        <dbReference type="ARBA" id="ARBA00004365"/>
    </source>
</evidence>
<reference evidence="6 7" key="1">
    <citation type="submission" date="2018-11" db="EMBL/GenBank/DDBJ databases">
        <title>Complete genome sequence of Paenibacillus baekrokdamisoli strain KCTC 33723.</title>
        <authorList>
            <person name="Kang S.W."/>
            <person name="Lee K.C."/>
            <person name="Kim K.K."/>
            <person name="Kim J.S."/>
            <person name="Kim D.S."/>
            <person name="Ko S.H."/>
            <person name="Yang S.H."/>
            <person name="Lee J.S."/>
        </authorList>
    </citation>
    <scope>NUCLEOTIDE SEQUENCE [LARGE SCALE GENOMIC DNA]</scope>
    <source>
        <strain evidence="6 7">KCTC 33723</strain>
    </source>
</reference>
<evidence type="ECO:0000256" key="2">
    <source>
        <dbReference type="ARBA" id="ARBA00005709"/>
    </source>
</evidence>
<dbReference type="Pfam" id="PF00700">
    <property type="entry name" value="Flagellin_C"/>
    <property type="match status" value="1"/>
</dbReference>
<proteinExistence type="inferred from homology"/>
<keyword evidence="6" id="KW-0966">Cell projection</keyword>
<dbReference type="Pfam" id="PF00669">
    <property type="entry name" value="Flagellin_N"/>
    <property type="match status" value="1"/>
</dbReference>
<keyword evidence="7" id="KW-1185">Reference proteome</keyword>
<dbReference type="EMBL" id="AP019308">
    <property type="protein sequence ID" value="BBH23905.1"/>
    <property type="molecule type" value="Genomic_DNA"/>
</dbReference>
<dbReference type="KEGG" id="pbk:Back11_52500"/>
<sequence length="306" mass="33334">MALRITPSMMHSQMLRNVNNNLSRMDTNQNILSTGKKINRPSDDPVGITYALRYRSELSINEQYQKNIDSAKSFVDHTDTVLSQLSDILQRATELTTQGVNGTNPRTALNAIAQEMGQIYEQAVAIGNDKLSGKSIFNGQITNKDPYTSAGAATEQTDTQKISYQFSAGITIPINVTGDEVFGAANPAPPAAATTPDNLFSVLSGLQNAFATGNQAQAKILMGQLSSRLDKVLDVRAEVGARSNRIDLMDSRLKDLTQNITELDSKTEDADMAETITKLKEDENVYQASLSVGAKIIQPSLLDYLR</sequence>
<dbReference type="InterPro" id="IPR001029">
    <property type="entry name" value="Flagellin_N"/>
</dbReference>
<protein>
    <submittedName>
        <fullName evidence="6">Flagellar hook-associated protein FlgL</fullName>
    </submittedName>
</protein>
<accession>A0A3G9J6I0</accession>
<evidence type="ECO:0000313" key="6">
    <source>
        <dbReference type="EMBL" id="BBH23905.1"/>
    </source>
</evidence>
<dbReference type="InterPro" id="IPR013384">
    <property type="entry name" value="Flagell_FlgL"/>
</dbReference>
<dbReference type="PANTHER" id="PTHR42792:SF1">
    <property type="entry name" value="FLAGELLAR HOOK-ASSOCIATED PROTEIN 3"/>
    <property type="match status" value="1"/>
</dbReference>
<feature type="domain" description="Flagellin C-terminal" evidence="5">
    <location>
        <begin position="228"/>
        <end position="305"/>
    </location>
</feature>
<name>A0A3G9J6I0_9BACL</name>
<dbReference type="RefSeq" id="WP_125663738.1">
    <property type="nucleotide sequence ID" value="NZ_AP019308.1"/>
</dbReference>
<evidence type="ECO:0000313" key="7">
    <source>
        <dbReference type="Proteomes" id="UP000275368"/>
    </source>
</evidence>
<dbReference type="SUPFAM" id="SSF64518">
    <property type="entry name" value="Phase 1 flagellin"/>
    <property type="match status" value="1"/>
</dbReference>
<evidence type="ECO:0000259" key="4">
    <source>
        <dbReference type="Pfam" id="PF00669"/>
    </source>
</evidence>
<organism evidence="6 7">
    <name type="scientific">Paenibacillus baekrokdamisoli</name>
    <dbReference type="NCBI Taxonomy" id="1712516"/>
    <lineage>
        <taxon>Bacteria</taxon>
        <taxon>Bacillati</taxon>
        <taxon>Bacillota</taxon>
        <taxon>Bacilli</taxon>
        <taxon>Bacillales</taxon>
        <taxon>Paenibacillaceae</taxon>
        <taxon>Paenibacillus</taxon>
    </lineage>
</organism>
<dbReference type="NCBIfam" id="TIGR02550">
    <property type="entry name" value="flagell_flgL"/>
    <property type="match status" value="1"/>
</dbReference>
<dbReference type="Proteomes" id="UP000275368">
    <property type="component" value="Chromosome"/>
</dbReference>
<dbReference type="InterPro" id="IPR001492">
    <property type="entry name" value="Flagellin"/>
</dbReference>
<dbReference type="OrthoDB" id="9758307at2"/>
<evidence type="ECO:0000259" key="5">
    <source>
        <dbReference type="Pfam" id="PF00700"/>
    </source>
</evidence>
<dbReference type="GO" id="GO:0071973">
    <property type="term" value="P:bacterial-type flagellum-dependent cell motility"/>
    <property type="evidence" value="ECO:0007669"/>
    <property type="project" value="InterPro"/>
</dbReference>
<dbReference type="AlphaFoldDB" id="A0A3G9J6I0"/>
<feature type="domain" description="Flagellin N-terminal" evidence="4">
    <location>
        <begin position="8"/>
        <end position="140"/>
    </location>
</feature>
<keyword evidence="3" id="KW-0975">Bacterial flagellum</keyword>
<dbReference type="Gene3D" id="1.20.1330.10">
    <property type="entry name" value="f41 fragment of flagellin, N-terminal domain"/>
    <property type="match status" value="1"/>
</dbReference>
<gene>
    <name evidence="6" type="primary">flgL</name>
    <name evidence="6" type="ORF">Back11_52500</name>
</gene>
<dbReference type="PANTHER" id="PTHR42792">
    <property type="entry name" value="FLAGELLIN"/>
    <property type="match status" value="1"/>
</dbReference>
<dbReference type="GO" id="GO:0009424">
    <property type="term" value="C:bacterial-type flagellum hook"/>
    <property type="evidence" value="ECO:0007669"/>
    <property type="project" value="InterPro"/>
</dbReference>
<evidence type="ECO:0000256" key="3">
    <source>
        <dbReference type="ARBA" id="ARBA00023143"/>
    </source>
</evidence>
<dbReference type="GO" id="GO:0005198">
    <property type="term" value="F:structural molecule activity"/>
    <property type="evidence" value="ECO:0007669"/>
    <property type="project" value="InterPro"/>
</dbReference>
<keyword evidence="6" id="KW-0969">Cilium</keyword>
<keyword evidence="6" id="KW-0282">Flagellum</keyword>